<feature type="transmembrane region" description="Helical" evidence="1">
    <location>
        <begin position="33"/>
        <end position="51"/>
    </location>
</feature>
<sequence length="178" mass="18883">MGALSFLRLAKKVPTTRWSAEDPMSIKPRMSTLTILILGEFIFGLGDAVLIKAGIGNTPWTVLAEGIAEVINWTIGEATFLVSVAVLLLWIPIKEIPGIGTILNAIIIAGTIQIMVPLIPPPDSAAVAYLQVSLGIIFIGIGSAMYLTANLGPGPRDGWMTGIQRVTGIPIGRVRITI</sequence>
<feature type="non-terminal residue" evidence="2">
    <location>
        <position position="1"/>
    </location>
</feature>
<dbReference type="InterPro" id="IPR038750">
    <property type="entry name" value="YczE/YyaS-like"/>
</dbReference>
<dbReference type="PANTHER" id="PTHR40078:SF1">
    <property type="entry name" value="INTEGRAL MEMBRANE PROTEIN"/>
    <property type="match status" value="1"/>
</dbReference>
<feature type="transmembrane region" description="Helical" evidence="1">
    <location>
        <begin position="126"/>
        <end position="147"/>
    </location>
</feature>
<name>A0A381QZR5_9ZZZZ</name>
<dbReference type="PANTHER" id="PTHR40078">
    <property type="entry name" value="INTEGRAL MEMBRANE PROTEIN-RELATED"/>
    <property type="match status" value="1"/>
</dbReference>
<dbReference type="AlphaFoldDB" id="A0A381QZR5"/>
<reference evidence="2" key="1">
    <citation type="submission" date="2018-05" db="EMBL/GenBank/DDBJ databases">
        <authorList>
            <person name="Lanie J.A."/>
            <person name="Ng W.-L."/>
            <person name="Kazmierczak K.M."/>
            <person name="Andrzejewski T.M."/>
            <person name="Davidsen T.M."/>
            <person name="Wayne K.J."/>
            <person name="Tettelin H."/>
            <person name="Glass J.I."/>
            <person name="Rusch D."/>
            <person name="Podicherti R."/>
            <person name="Tsui H.-C.T."/>
            <person name="Winkler M.E."/>
        </authorList>
    </citation>
    <scope>NUCLEOTIDE SEQUENCE</scope>
</reference>
<dbReference type="EMBL" id="UINC01001614">
    <property type="protein sequence ID" value="SUZ84945.1"/>
    <property type="molecule type" value="Genomic_DNA"/>
</dbReference>
<keyword evidence="1" id="KW-0472">Membrane</keyword>
<organism evidence="2">
    <name type="scientific">marine metagenome</name>
    <dbReference type="NCBI Taxonomy" id="408172"/>
    <lineage>
        <taxon>unclassified sequences</taxon>
        <taxon>metagenomes</taxon>
        <taxon>ecological metagenomes</taxon>
    </lineage>
</organism>
<keyword evidence="1" id="KW-0812">Transmembrane</keyword>
<feature type="transmembrane region" description="Helical" evidence="1">
    <location>
        <begin position="71"/>
        <end position="90"/>
    </location>
</feature>
<gene>
    <name evidence="2" type="ORF">METZ01_LOCUS37799</name>
</gene>
<evidence type="ECO:0000313" key="2">
    <source>
        <dbReference type="EMBL" id="SUZ84945.1"/>
    </source>
</evidence>
<dbReference type="Pfam" id="PF19700">
    <property type="entry name" value="DUF6198"/>
    <property type="match status" value="1"/>
</dbReference>
<keyword evidence="1" id="KW-1133">Transmembrane helix</keyword>
<proteinExistence type="predicted"/>
<evidence type="ECO:0000256" key="1">
    <source>
        <dbReference type="SAM" id="Phobius"/>
    </source>
</evidence>
<feature type="transmembrane region" description="Helical" evidence="1">
    <location>
        <begin position="102"/>
        <end position="120"/>
    </location>
</feature>
<protein>
    <submittedName>
        <fullName evidence="2">Uncharacterized protein</fullName>
    </submittedName>
</protein>
<accession>A0A381QZR5</accession>
<feature type="non-terminal residue" evidence="2">
    <location>
        <position position="178"/>
    </location>
</feature>